<evidence type="ECO:0000313" key="2">
    <source>
        <dbReference type="Proteomes" id="UP000475862"/>
    </source>
</evidence>
<evidence type="ECO:0000313" key="1">
    <source>
        <dbReference type="EMBL" id="KAE9527881.1"/>
    </source>
</evidence>
<keyword evidence="2" id="KW-1185">Reference proteome</keyword>
<dbReference type="OrthoDB" id="6616005at2759"/>
<sequence length="313" mass="36806">MYTTNDEKDFVLGYGGHIDRVVLLGTKEFFQKLCTENIIFMDSFKINLECKLFNYLCTFHCFVGEKIITMTYALLYDNSKEAYSKMFQIIRFAANNFKMKFNPSNICIDMNFNLIPAIEEIFMEEIIIKMSLYHYANSICYKANSLGLSQNDDFNIKKTIRRMCLLALIPVEQIDDIWIKIKEEAPQNENLSELISYITETFMIPNGRREFDKTVWNHYNTENIIKTINLQTGWNDFIDEDINKSDLSIKGFILILKNKNLAFKMEINTNQKKSNEFSSVPRQFKTLEEQVKQAKERFENGTTSTIEYLDEMI</sequence>
<reference evidence="1 2" key="1">
    <citation type="submission" date="2019-08" db="EMBL/GenBank/DDBJ databases">
        <title>The genome of the soybean aphid Biotype 1, its phylome, world population structure and adaptation to the North American continent.</title>
        <authorList>
            <person name="Giordano R."/>
            <person name="Donthu R.K."/>
            <person name="Hernandez A.G."/>
            <person name="Wright C.L."/>
            <person name="Zimin A.V."/>
        </authorList>
    </citation>
    <scope>NUCLEOTIDE SEQUENCE [LARGE SCALE GENOMIC DNA]</scope>
    <source>
        <tissue evidence="1">Whole aphids</tissue>
    </source>
</reference>
<evidence type="ECO:0008006" key="3">
    <source>
        <dbReference type="Google" id="ProtNLM"/>
    </source>
</evidence>
<gene>
    <name evidence="1" type="ORF">AGLY_012705</name>
</gene>
<dbReference type="AlphaFoldDB" id="A0A6G0T9P9"/>
<protein>
    <recommendedName>
        <fullName evidence="3">MULE transposase domain-containing protein</fullName>
    </recommendedName>
</protein>
<comment type="caution">
    <text evidence="1">The sequence shown here is derived from an EMBL/GenBank/DDBJ whole genome shotgun (WGS) entry which is preliminary data.</text>
</comment>
<name>A0A6G0T9P9_APHGL</name>
<proteinExistence type="predicted"/>
<organism evidence="1 2">
    <name type="scientific">Aphis glycines</name>
    <name type="common">Soybean aphid</name>
    <dbReference type="NCBI Taxonomy" id="307491"/>
    <lineage>
        <taxon>Eukaryota</taxon>
        <taxon>Metazoa</taxon>
        <taxon>Ecdysozoa</taxon>
        <taxon>Arthropoda</taxon>
        <taxon>Hexapoda</taxon>
        <taxon>Insecta</taxon>
        <taxon>Pterygota</taxon>
        <taxon>Neoptera</taxon>
        <taxon>Paraneoptera</taxon>
        <taxon>Hemiptera</taxon>
        <taxon>Sternorrhyncha</taxon>
        <taxon>Aphidomorpha</taxon>
        <taxon>Aphidoidea</taxon>
        <taxon>Aphididae</taxon>
        <taxon>Aphidini</taxon>
        <taxon>Aphis</taxon>
        <taxon>Aphis</taxon>
    </lineage>
</organism>
<dbReference type="Proteomes" id="UP000475862">
    <property type="component" value="Unassembled WGS sequence"/>
</dbReference>
<accession>A0A6G0T9P9</accession>
<dbReference type="EMBL" id="VYZN01000050">
    <property type="protein sequence ID" value="KAE9527881.1"/>
    <property type="molecule type" value="Genomic_DNA"/>
</dbReference>